<dbReference type="PANTHER" id="PTHR31645:SF3">
    <property type="entry name" value="OLIGOPEPTIDE TRANSPORTER"/>
    <property type="match status" value="1"/>
</dbReference>
<feature type="transmembrane region" description="Helical" evidence="8">
    <location>
        <begin position="701"/>
        <end position="724"/>
    </location>
</feature>
<feature type="domain" description="AB hydrolase-1" evidence="9">
    <location>
        <begin position="835"/>
        <end position="1116"/>
    </location>
</feature>
<keyword evidence="3" id="KW-0813">Transport</keyword>
<dbReference type="Pfam" id="PF03169">
    <property type="entry name" value="OPT"/>
    <property type="match status" value="1"/>
</dbReference>
<dbReference type="InterPro" id="IPR000073">
    <property type="entry name" value="AB_hydrolase_1"/>
</dbReference>
<dbReference type="Pfam" id="PF12697">
    <property type="entry name" value="Abhydrolase_6"/>
    <property type="match status" value="1"/>
</dbReference>
<keyword evidence="4 8" id="KW-0812">Transmembrane</keyword>
<feature type="compositionally biased region" description="Polar residues" evidence="7">
    <location>
        <begin position="41"/>
        <end position="57"/>
    </location>
</feature>
<feature type="transmembrane region" description="Helical" evidence="8">
    <location>
        <begin position="198"/>
        <end position="219"/>
    </location>
</feature>
<dbReference type="PANTHER" id="PTHR31645">
    <property type="entry name" value="OLIGOPEPTIDE TRANSPORTER YGL114W-RELATED"/>
    <property type="match status" value="1"/>
</dbReference>
<feature type="transmembrane region" description="Helical" evidence="8">
    <location>
        <begin position="500"/>
        <end position="518"/>
    </location>
</feature>
<feature type="transmembrane region" description="Helical" evidence="8">
    <location>
        <begin position="98"/>
        <end position="116"/>
    </location>
</feature>
<evidence type="ECO:0000256" key="3">
    <source>
        <dbReference type="ARBA" id="ARBA00022448"/>
    </source>
</evidence>
<dbReference type="SUPFAM" id="SSF53474">
    <property type="entry name" value="alpha/beta-Hydrolases"/>
    <property type="match status" value="1"/>
</dbReference>
<dbReference type="AlphaFoldDB" id="A0AAN7TT19"/>
<feature type="transmembrane region" description="Helical" evidence="8">
    <location>
        <begin position="397"/>
        <end position="416"/>
    </location>
</feature>
<dbReference type="EMBL" id="JAVRRL010000016">
    <property type="protein sequence ID" value="KAK5114644.1"/>
    <property type="molecule type" value="Genomic_DNA"/>
</dbReference>
<comment type="similarity">
    <text evidence="2">Belongs to the oligopeptide OPT transporter family.</text>
</comment>
<keyword evidence="5 8" id="KW-1133">Transmembrane helix</keyword>
<keyword evidence="6 8" id="KW-0472">Membrane</keyword>
<evidence type="ECO:0000313" key="10">
    <source>
        <dbReference type="EMBL" id="KAK5114644.1"/>
    </source>
</evidence>
<dbReference type="InterPro" id="IPR045035">
    <property type="entry name" value="YSL-like"/>
</dbReference>
<dbReference type="GO" id="GO:0000329">
    <property type="term" value="C:fungal-type vacuole membrane"/>
    <property type="evidence" value="ECO:0007669"/>
    <property type="project" value="TreeGrafter"/>
</dbReference>
<dbReference type="InterPro" id="IPR029058">
    <property type="entry name" value="AB_hydrolase_fold"/>
</dbReference>
<sequence>MSASEIVDRPVMPMGNINPSVPPLTQKRNVFKRMNTDTRHNSSASSEPGRSNDKAPNTATVYVGEMEELEMDEEPTVDPFVPFDDLPEERKHIVTVRAMLVGCICGALVNASNLYLGLKTGWTFGASLFGAIVGFGVLKSLSRALPENFPIFGGSFGARENNIVQTAATASGGLSSVFISGIPALYQLNLLSTPKEDFGRLISLTLVGGYFGFLFATPLRKFFIIYVARELKLVFPTPSATAMTIRSMHAAATGEMIAKMKLKALSIAFTCAFLLRVISQYATGLLWDWHIFTWFYIWGGHHNLALAVENWGWYIEWTPAFIGIGVLVGLNTAISFFGGSVLAWGIIGPALVHSGAAFGKDYYSPKSPMYEHWSGLVSFSGMSGSAASKDTPSPRFWLLWPGVLLMIVVSFTELALQYKVFYYVAKAVWRGCCSSMNAALHAMGKDSKFLARQGHHKDDAPVQDPASDDEMVKLWMWLPAIIVVIICACVVMGVQYQMPVGMSLLSIFLAFFFSFLAVQCAGVTDITPLTAASKASQIVLGGATKGEHWPVEHAQKLNLLGGSLASMGANQAHDLVGDFRVGFLLRTSPQSQFFAQAMGTLVAVFLAPALFMLFTKAYACIIVLSSDPLAKCPFSAPSVSAWRAVTVAITDPTFPVPTSSGIFSVIFSIFGAVMILIRHYAYVGKWAKYRIYHPNMMCVRLAFVLPQTYYGTAMVIGAVPAYFWVKKNPKHFDIYVIGYAVAAGLIAGEGIGGVINASDKSVSKTYEKRLAGDDRRPRSLLVVEKSVKPSPDMDHKARRAGVASALIDIQDSKGVKKHIHVRRGIPQETKSGITVVLVHGLGLGCLTFTNLQSELAKLGISSFSYDRLGIGRSASLPLVSSPEDEEKKVPESRTATMLAEELDEVLQAANIATPFIAVTHSAGGLTIWEYAAEHANNVAGLVFLDANSPRSIERAVTDPDLEFLADGIQGEFDYSDIIGLSAVHNMSVEEWDELNGKRDPPSGWEQGKNGAWAEMLGWHESCRALSRHNLMEKHPLDDRPVTVIKGFSDRDICKAIAYAEKNGGGTPEKRAELLGKMEGSAELEEECQRQHLELTGTGERRFVFAEHSGHYPHVTELELVVGEVVRMVRVVETGR</sequence>
<protein>
    <recommendedName>
        <fullName evidence="9">AB hydrolase-1 domain-containing protein</fullName>
    </recommendedName>
</protein>
<evidence type="ECO:0000256" key="1">
    <source>
        <dbReference type="ARBA" id="ARBA00004141"/>
    </source>
</evidence>
<comment type="caution">
    <text evidence="10">The sequence shown here is derived from an EMBL/GenBank/DDBJ whole genome shotgun (WGS) entry which is preliminary data.</text>
</comment>
<dbReference type="InterPro" id="IPR004813">
    <property type="entry name" value="OPT"/>
</dbReference>
<dbReference type="Proteomes" id="UP001310890">
    <property type="component" value="Unassembled WGS sequence"/>
</dbReference>
<organism evidence="10 11">
    <name type="scientific">Meristemomyces frigidus</name>
    <dbReference type="NCBI Taxonomy" id="1508187"/>
    <lineage>
        <taxon>Eukaryota</taxon>
        <taxon>Fungi</taxon>
        <taxon>Dikarya</taxon>
        <taxon>Ascomycota</taxon>
        <taxon>Pezizomycotina</taxon>
        <taxon>Dothideomycetes</taxon>
        <taxon>Dothideomycetidae</taxon>
        <taxon>Mycosphaerellales</taxon>
        <taxon>Teratosphaeriaceae</taxon>
        <taxon>Meristemomyces</taxon>
    </lineage>
</organism>
<evidence type="ECO:0000256" key="5">
    <source>
        <dbReference type="ARBA" id="ARBA00022989"/>
    </source>
</evidence>
<evidence type="ECO:0000256" key="7">
    <source>
        <dbReference type="SAM" id="MobiDB-lite"/>
    </source>
</evidence>
<dbReference type="GO" id="GO:0035673">
    <property type="term" value="F:oligopeptide transmembrane transporter activity"/>
    <property type="evidence" value="ECO:0007669"/>
    <property type="project" value="InterPro"/>
</dbReference>
<gene>
    <name evidence="10" type="ORF">LTR62_002217</name>
</gene>
<comment type="subcellular location">
    <subcellularLocation>
        <location evidence="1">Membrane</location>
        <topology evidence="1">Multi-pass membrane protein</topology>
    </subcellularLocation>
</comment>
<name>A0AAN7TT19_9PEZI</name>
<feature type="region of interest" description="Disordered" evidence="7">
    <location>
        <begin position="1"/>
        <end position="57"/>
    </location>
</feature>
<dbReference type="Gene3D" id="3.40.50.1820">
    <property type="entry name" value="alpha/beta hydrolase"/>
    <property type="match status" value="1"/>
</dbReference>
<reference evidence="10" key="1">
    <citation type="submission" date="2023-08" db="EMBL/GenBank/DDBJ databases">
        <title>Black Yeasts Isolated from many extreme environments.</title>
        <authorList>
            <person name="Coleine C."/>
            <person name="Stajich J.E."/>
            <person name="Selbmann L."/>
        </authorList>
    </citation>
    <scope>NUCLEOTIDE SEQUENCE</scope>
    <source>
        <strain evidence="10">CCFEE 5401</strain>
    </source>
</reference>
<feature type="transmembrane region" description="Helical" evidence="8">
    <location>
        <begin position="661"/>
        <end position="681"/>
    </location>
</feature>
<feature type="transmembrane region" description="Helical" evidence="8">
    <location>
        <begin position="736"/>
        <end position="755"/>
    </location>
</feature>
<evidence type="ECO:0000256" key="4">
    <source>
        <dbReference type="ARBA" id="ARBA00022692"/>
    </source>
</evidence>
<proteinExistence type="inferred from homology"/>
<evidence type="ECO:0000259" key="9">
    <source>
        <dbReference type="Pfam" id="PF12697"/>
    </source>
</evidence>
<evidence type="ECO:0000256" key="8">
    <source>
        <dbReference type="SAM" id="Phobius"/>
    </source>
</evidence>
<feature type="transmembrane region" description="Helical" evidence="8">
    <location>
        <begin position="593"/>
        <end position="614"/>
    </location>
</feature>
<accession>A0AAN7TT19</accession>
<evidence type="ECO:0000256" key="2">
    <source>
        <dbReference type="ARBA" id="ARBA00008807"/>
    </source>
</evidence>
<dbReference type="NCBIfam" id="TIGR00728">
    <property type="entry name" value="OPT_sfam"/>
    <property type="match status" value="1"/>
</dbReference>
<feature type="transmembrane region" description="Helical" evidence="8">
    <location>
        <begin position="264"/>
        <end position="283"/>
    </location>
</feature>
<evidence type="ECO:0000256" key="6">
    <source>
        <dbReference type="ARBA" id="ARBA00023136"/>
    </source>
</evidence>
<evidence type="ECO:0000313" key="11">
    <source>
        <dbReference type="Proteomes" id="UP001310890"/>
    </source>
</evidence>
<feature type="transmembrane region" description="Helical" evidence="8">
    <location>
        <begin position="122"/>
        <end position="142"/>
    </location>
</feature>
<feature type="transmembrane region" description="Helical" evidence="8">
    <location>
        <begin position="163"/>
        <end position="186"/>
    </location>
</feature>
<feature type="transmembrane region" description="Helical" evidence="8">
    <location>
        <begin position="474"/>
        <end position="494"/>
    </location>
</feature>